<proteinExistence type="predicted"/>
<sequence>TQPVNRFIERLYGITLTRDNIIKETSSQLVFEAATERDLFRPAEMPTWRTLNVGTPKIHDAKPRKSIGFANVIFNKENVDIKDSDNDLMLLDDKLELSAAFLRFAIENVVFQEN</sequence>
<evidence type="ECO:0000313" key="2">
    <source>
        <dbReference type="Proteomes" id="UP000789366"/>
    </source>
</evidence>
<gene>
    <name evidence="1" type="ORF">SPELUC_LOCUS9869</name>
</gene>
<reference evidence="1" key="1">
    <citation type="submission" date="2021-06" db="EMBL/GenBank/DDBJ databases">
        <authorList>
            <person name="Kallberg Y."/>
            <person name="Tangrot J."/>
            <person name="Rosling A."/>
        </authorList>
    </citation>
    <scope>NUCLEOTIDE SEQUENCE</scope>
    <source>
        <strain evidence="1">28 12/20/2015</strain>
    </source>
</reference>
<feature type="non-terminal residue" evidence="1">
    <location>
        <position position="114"/>
    </location>
</feature>
<name>A0ACA9NYJ5_9GLOM</name>
<protein>
    <submittedName>
        <fullName evidence="1">1118_t:CDS:1</fullName>
    </submittedName>
</protein>
<accession>A0ACA9NYJ5</accession>
<feature type="non-terminal residue" evidence="1">
    <location>
        <position position="1"/>
    </location>
</feature>
<dbReference type="Proteomes" id="UP000789366">
    <property type="component" value="Unassembled WGS sequence"/>
</dbReference>
<keyword evidence="2" id="KW-1185">Reference proteome</keyword>
<dbReference type="EMBL" id="CAJVPW010017166">
    <property type="protein sequence ID" value="CAG8675199.1"/>
    <property type="molecule type" value="Genomic_DNA"/>
</dbReference>
<evidence type="ECO:0000313" key="1">
    <source>
        <dbReference type="EMBL" id="CAG8675199.1"/>
    </source>
</evidence>
<organism evidence="1 2">
    <name type="scientific">Cetraspora pellucida</name>
    <dbReference type="NCBI Taxonomy" id="1433469"/>
    <lineage>
        <taxon>Eukaryota</taxon>
        <taxon>Fungi</taxon>
        <taxon>Fungi incertae sedis</taxon>
        <taxon>Mucoromycota</taxon>
        <taxon>Glomeromycotina</taxon>
        <taxon>Glomeromycetes</taxon>
        <taxon>Diversisporales</taxon>
        <taxon>Gigasporaceae</taxon>
        <taxon>Cetraspora</taxon>
    </lineage>
</organism>
<comment type="caution">
    <text evidence="1">The sequence shown here is derived from an EMBL/GenBank/DDBJ whole genome shotgun (WGS) entry which is preliminary data.</text>
</comment>